<evidence type="ECO:0000256" key="1">
    <source>
        <dbReference type="SAM" id="Phobius"/>
    </source>
</evidence>
<evidence type="ECO:0000313" key="2">
    <source>
        <dbReference type="EMBL" id="GAG66298.1"/>
    </source>
</evidence>
<protein>
    <submittedName>
        <fullName evidence="2">Uncharacterized protein</fullName>
    </submittedName>
</protein>
<feature type="transmembrane region" description="Helical" evidence="1">
    <location>
        <begin position="12"/>
        <end position="31"/>
    </location>
</feature>
<keyword evidence="1" id="KW-0472">Membrane</keyword>
<comment type="caution">
    <text evidence="2">The sequence shown here is derived from an EMBL/GenBank/DDBJ whole genome shotgun (WGS) entry which is preliminary data.</text>
</comment>
<name>X1A0N8_9ZZZZ</name>
<feature type="transmembrane region" description="Helical" evidence="1">
    <location>
        <begin position="37"/>
        <end position="55"/>
    </location>
</feature>
<organism evidence="2">
    <name type="scientific">marine sediment metagenome</name>
    <dbReference type="NCBI Taxonomy" id="412755"/>
    <lineage>
        <taxon>unclassified sequences</taxon>
        <taxon>metagenomes</taxon>
        <taxon>ecological metagenomes</taxon>
    </lineage>
</organism>
<gene>
    <name evidence="2" type="ORF">S01H4_10609</name>
</gene>
<proteinExistence type="predicted"/>
<keyword evidence="1" id="KW-1133">Transmembrane helix</keyword>
<sequence>MIAKFWKWGVKTFLPWMIPGTIILALAKAGALLQNNLFIFLMIIGICTVALLVVFNKLNEHYYSHIIGAIGFALLLQTTLMGPGIMGSDIHTEYYFYYTALDGWDYTMVHPYNTAIGATVIAPFLTNVFHIPG</sequence>
<feature type="non-terminal residue" evidence="2">
    <location>
        <position position="133"/>
    </location>
</feature>
<dbReference type="AlphaFoldDB" id="X1A0N8"/>
<feature type="transmembrane region" description="Helical" evidence="1">
    <location>
        <begin position="62"/>
        <end position="86"/>
    </location>
</feature>
<reference evidence="2" key="1">
    <citation type="journal article" date="2014" name="Front. Microbiol.">
        <title>High frequency of phylogenetically diverse reductive dehalogenase-homologous genes in deep subseafloor sedimentary metagenomes.</title>
        <authorList>
            <person name="Kawai M."/>
            <person name="Futagami T."/>
            <person name="Toyoda A."/>
            <person name="Takaki Y."/>
            <person name="Nishi S."/>
            <person name="Hori S."/>
            <person name="Arai W."/>
            <person name="Tsubouchi T."/>
            <person name="Morono Y."/>
            <person name="Uchiyama I."/>
            <person name="Ito T."/>
            <person name="Fujiyama A."/>
            <person name="Inagaki F."/>
            <person name="Takami H."/>
        </authorList>
    </citation>
    <scope>NUCLEOTIDE SEQUENCE</scope>
    <source>
        <strain evidence="2">Expedition CK06-06</strain>
    </source>
</reference>
<dbReference type="EMBL" id="BART01004099">
    <property type="protein sequence ID" value="GAG66298.1"/>
    <property type="molecule type" value="Genomic_DNA"/>
</dbReference>
<keyword evidence="1" id="KW-0812">Transmembrane</keyword>
<accession>X1A0N8</accession>